<feature type="chain" id="PRO_5040140475" evidence="1">
    <location>
        <begin position="22"/>
        <end position="133"/>
    </location>
</feature>
<reference evidence="2" key="1">
    <citation type="submission" date="2022-07" db="EMBL/GenBank/DDBJ databases">
        <authorList>
            <person name="Macas J."/>
            <person name="Novak P."/>
            <person name="Neumann P."/>
        </authorList>
    </citation>
    <scope>NUCLEOTIDE SEQUENCE</scope>
</reference>
<dbReference type="Proteomes" id="UP001152484">
    <property type="component" value="Unassembled WGS sequence"/>
</dbReference>
<comment type="caution">
    <text evidence="2">The sequence shown here is derived from an EMBL/GenBank/DDBJ whole genome shotgun (WGS) entry which is preliminary data.</text>
</comment>
<keyword evidence="3" id="KW-1185">Reference proteome</keyword>
<proteinExistence type="predicted"/>
<dbReference type="AlphaFoldDB" id="A0A9P0YSL3"/>
<gene>
    <name evidence="2" type="ORF">CEURO_LOCUS5457</name>
</gene>
<feature type="signal peptide" evidence="1">
    <location>
        <begin position="1"/>
        <end position="21"/>
    </location>
</feature>
<evidence type="ECO:0000313" key="2">
    <source>
        <dbReference type="EMBL" id="CAH9075039.1"/>
    </source>
</evidence>
<evidence type="ECO:0000256" key="1">
    <source>
        <dbReference type="SAM" id="SignalP"/>
    </source>
</evidence>
<protein>
    <submittedName>
        <fullName evidence="2">Uncharacterized protein</fullName>
    </submittedName>
</protein>
<name>A0A9P0YSL3_CUSEU</name>
<accession>A0A9P0YSL3</accession>
<organism evidence="2 3">
    <name type="scientific">Cuscuta europaea</name>
    <name type="common">European dodder</name>
    <dbReference type="NCBI Taxonomy" id="41803"/>
    <lineage>
        <taxon>Eukaryota</taxon>
        <taxon>Viridiplantae</taxon>
        <taxon>Streptophyta</taxon>
        <taxon>Embryophyta</taxon>
        <taxon>Tracheophyta</taxon>
        <taxon>Spermatophyta</taxon>
        <taxon>Magnoliopsida</taxon>
        <taxon>eudicotyledons</taxon>
        <taxon>Gunneridae</taxon>
        <taxon>Pentapetalae</taxon>
        <taxon>asterids</taxon>
        <taxon>lamiids</taxon>
        <taxon>Solanales</taxon>
        <taxon>Convolvulaceae</taxon>
        <taxon>Cuscuteae</taxon>
        <taxon>Cuscuta</taxon>
        <taxon>Cuscuta subgen. Cuscuta</taxon>
    </lineage>
</organism>
<dbReference type="EMBL" id="CAMAPE010000009">
    <property type="protein sequence ID" value="CAH9075039.1"/>
    <property type="molecule type" value="Genomic_DNA"/>
</dbReference>
<evidence type="ECO:0000313" key="3">
    <source>
        <dbReference type="Proteomes" id="UP001152484"/>
    </source>
</evidence>
<sequence>MRALQLDSPVWIFVLLGDVWVSPEKTTDHGELEPPIVVLFSYCGFRLLSFRLKALSTNVIEGCRGSTGVGRGLRIVGLALVIVPTWCFVCFASSRWSPESLGSPDQVGGLGQGMSSFSGYCRTDHRAFSHQRR</sequence>
<keyword evidence="1" id="KW-0732">Signal</keyword>